<dbReference type="PANTHER" id="PTHR13696:SF99">
    <property type="entry name" value="COBYRINIC ACID AC-DIAMIDE SYNTHASE"/>
    <property type="match status" value="1"/>
</dbReference>
<dbReference type="RefSeq" id="WP_229962954.1">
    <property type="nucleotide sequence ID" value="NZ_JAJJWI010000040.1"/>
</dbReference>
<name>A0ABW4X5K4_9BACT</name>
<dbReference type="InterPro" id="IPR027417">
    <property type="entry name" value="P-loop_NTPase"/>
</dbReference>
<dbReference type="InterPro" id="IPR050678">
    <property type="entry name" value="DNA_Partitioning_ATPase"/>
</dbReference>
<dbReference type="PANTHER" id="PTHR13696">
    <property type="entry name" value="P-LOOP CONTAINING NUCLEOSIDE TRIPHOSPHATE HYDROLASE"/>
    <property type="match status" value="1"/>
</dbReference>
<gene>
    <name evidence="2" type="ORF">ACFSKU_21515</name>
</gene>
<protein>
    <submittedName>
        <fullName evidence="2">ParA family protein</fullName>
    </submittedName>
</protein>
<organism evidence="2 3">
    <name type="scientific">Pontibacter silvestris</name>
    <dbReference type="NCBI Taxonomy" id="2305183"/>
    <lineage>
        <taxon>Bacteria</taxon>
        <taxon>Pseudomonadati</taxon>
        <taxon>Bacteroidota</taxon>
        <taxon>Cytophagia</taxon>
        <taxon>Cytophagales</taxon>
        <taxon>Hymenobacteraceae</taxon>
        <taxon>Pontibacter</taxon>
    </lineage>
</organism>
<comment type="caution">
    <text evidence="2">The sequence shown here is derived from an EMBL/GenBank/DDBJ whole genome shotgun (WGS) entry which is preliminary data.</text>
</comment>
<feature type="domain" description="AAA" evidence="1">
    <location>
        <begin position="1"/>
        <end position="174"/>
    </location>
</feature>
<dbReference type="EMBL" id="JBHUHV010000063">
    <property type="protein sequence ID" value="MFD2069475.1"/>
    <property type="molecule type" value="Genomic_DNA"/>
</dbReference>
<dbReference type="SUPFAM" id="SSF52540">
    <property type="entry name" value="P-loop containing nucleoside triphosphate hydrolases"/>
    <property type="match status" value="1"/>
</dbReference>
<keyword evidence="3" id="KW-1185">Reference proteome</keyword>
<reference evidence="3" key="1">
    <citation type="journal article" date="2019" name="Int. J. Syst. Evol. Microbiol.">
        <title>The Global Catalogue of Microorganisms (GCM) 10K type strain sequencing project: providing services to taxonomists for standard genome sequencing and annotation.</title>
        <authorList>
            <consortium name="The Broad Institute Genomics Platform"/>
            <consortium name="The Broad Institute Genome Sequencing Center for Infectious Disease"/>
            <person name="Wu L."/>
            <person name="Ma J."/>
        </authorList>
    </citation>
    <scope>NUCLEOTIDE SEQUENCE [LARGE SCALE GENOMIC DNA]</scope>
    <source>
        <strain evidence="3">JCM 16545</strain>
    </source>
</reference>
<dbReference type="Pfam" id="PF13614">
    <property type="entry name" value="AAA_31"/>
    <property type="match status" value="1"/>
</dbReference>
<dbReference type="CDD" id="cd02042">
    <property type="entry name" value="ParAB_family"/>
    <property type="match status" value="1"/>
</dbReference>
<dbReference type="InterPro" id="IPR025669">
    <property type="entry name" value="AAA_dom"/>
</dbReference>
<dbReference type="Proteomes" id="UP001597369">
    <property type="component" value="Unassembled WGS sequence"/>
</dbReference>
<evidence type="ECO:0000313" key="3">
    <source>
        <dbReference type="Proteomes" id="UP001597369"/>
    </source>
</evidence>
<evidence type="ECO:0000259" key="1">
    <source>
        <dbReference type="Pfam" id="PF13614"/>
    </source>
</evidence>
<evidence type="ECO:0000313" key="2">
    <source>
        <dbReference type="EMBL" id="MFD2069475.1"/>
    </source>
</evidence>
<sequence length="252" mass="28600">MKVISFINHKGGIGKTSSALNVGYSLKSRGYRTLLIDMDSQSNLTLALGLDKNIKNHVGKFIEGELLFEEVVKTANNLDILPASKLVAKTEKDLGNQPDFAFELKERLDQVKDNYDFCIIDCPPSLGVFVYMVMVTSSYIFIPMQPEFFAFEGLENIVEAFNKVKKHYNPGLKIGGVFFTKYNPKIRNTMYTELVDTIKEQYNELVLKTSIRENVKIGHAQIFKTNLFELDSNSNGAKDYDNLTTEILERIK</sequence>
<proteinExistence type="predicted"/>
<dbReference type="Gene3D" id="3.40.50.300">
    <property type="entry name" value="P-loop containing nucleotide triphosphate hydrolases"/>
    <property type="match status" value="1"/>
</dbReference>
<accession>A0ABW4X5K4</accession>